<accession>A0A6A6ZS61</accession>
<evidence type="ECO:0000256" key="1">
    <source>
        <dbReference type="SAM" id="Phobius"/>
    </source>
</evidence>
<reference evidence="2" key="1">
    <citation type="journal article" date="2020" name="Stud. Mycol.">
        <title>101 Dothideomycetes genomes: a test case for predicting lifestyles and emergence of pathogens.</title>
        <authorList>
            <person name="Haridas S."/>
            <person name="Albert R."/>
            <person name="Binder M."/>
            <person name="Bloem J."/>
            <person name="Labutti K."/>
            <person name="Salamov A."/>
            <person name="Andreopoulos B."/>
            <person name="Baker S."/>
            <person name="Barry K."/>
            <person name="Bills G."/>
            <person name="Bluhm B."/>
            <person name="Cannon C."/>
            <person name="Castanera R."/>
            <person name="Culley D."/>
            <person name="Daum C."/>
            <person name="Ezra D."/>
            <person name="Gonzalez J."/>
            <person name="Henrissat B."/>
            <person name="Kuo A."/>
            <person name="Liang C."/>
            <person name="Lipzen A."/>
            <person name="Lutzoni F."/>
            <person name="Magnuson J."/>
            <person name="Mondo S."/>
            <person name="Nolan M."/>
            <person name="Ohm R."/>
            <person name="Pangilinan J."/>
            <person name="Park H.-J."/>
            <person name="Ramirez L."/>
            <person name="Alfaro M."/>
            <person name="Sun H."/>
            <person name="Tritt A."/>
            <person name="Yoshinaga Y."/>
            <person name="Zwiers L.-H."/>
            <person name="Turgeon B."/>
            <person name="Goodwin S."/>
            <person name="Spatafora J."/>
            <person name="Crous P."/>
            <person name="Grigoriev I."/>
        </authorList>
    </citation>
    <scope>NUCLEOTIDE SEQUENCE</scope>
    <source>
        <strain evidence="2">CBS 113818</strain>
    </source>
</reference>
<dbReference type="AlphaFoldDB" id="A0A6A6ZS61"/>
<organism evidence="2 3">
    <name type="scientific">Ophiobolus disseminans</name>
    <dbReference type="NCBI Taxonomy" id="1469910"/>
    <lineage>
        <taxon>Eukaryota</taxon>
        <taxon>Fungi</taxon>
        <taxon>Dikarya</taxon>
        <taxon>Ascomycota</taxon>
        <taxon>Pezizomycotina</taxon>
        <taxon>Dothideomycetes</taxon>
        <taxon>Pleosporomycetidae</taxon>
        <taxon>Pleosporales</taxon>
        <taxon>Pleosporineae</taxon>
        <taxon>Phaeosphaeriaceae</taxon>
        <taxon>Ophiobolus</taxon>
    </lineage>
</organism>
<name>A0A6A6ZS61_9PLEO</name>
<proteinExistence type="predicted"/>
<evidence type="ECO:0000313" key="2">
    <source>
        <dbReference type="EMBL" id="KAF2823902.1"/>
    </source>
</evidence>
<keyword evidence="1" id="KW-0472">Membrane</keyword>
<keyword evidence="3" id="KW-1185">Reference proteome</keyword>
<keyword evidence="1" id="KW-0812">Transmembrane</keyword>
<protein>
    <submittedName>
        <fullName evidence="2">Uncharacterized protein</fullName>
    </submittedName>
</protein>
<evidence type="ECO:0000313" key="3">
    <source>
        <dbReference type="Proteomes" id="UP000799424"/>
    </source>
</evidence>
<dbReference type="EMBL" id="MU006231">
    <property type="protein sequence ID" value="KAF2823902.1"/>
    <property type="molecule type" value="Genomic_DNA"/>
</dbReference>
<sequence length="64" mass="6906">MITTTNFLGFQSGTPPRTPLYFLAGLQLGSLLITLIIRITASRVGQDEVFGLRKGETSQAEHAA</sequence>
<gene>
    <name evidence="2" type="ORF">CC86DRAFT_372079</name>
</gene>
<keyword evidence="1" id="KW-1133">Transmembrane helix</keyword>
<feature type="transmembrane region" description="Helical" evidence="1">
    <location>
        <begin position="20"/>
        <end position="37"/>
    </location>
</feature>
<dbReference type="Proteomes" id="UP000799424">
    <property type="component" value="Unassembled WGS sequence"/>
</dbReference>